<sequence length="254" mass="28825">MGFLNFRQQNRPQGRERVELDLSDTVVYAVGDVHGCFRELRSLEAKIVADAATLPGRKLIVMLGDYIDRGPDSARVLDHLIAPPPAGFDRICLIGNHEAQALDYLDGRLSLERWLATGARSALFSYDIDDEHLAELYGSSGKLDEYIRANIPRDHMQFMRSLPIMAYSERFLFVHAGIRPGVPLLDQKDDDLLYIREEFFEASRRLDRWTVHGHTPVDFPRIEGRRLDIDTGAFKTGRLTAVRIADKGGRLLFS</sequence>
<dbReference type="RefSeq" id="WP_343065644.1">
    <property type="nucleotide sequence ID" value="NZ_BAABEG010000001.1"/>
</dbReference>
<name>A0A7X0FCY0_9HYPH</name>
<dbReference type="GO" id="GO:0005737">
    <property type="term" value="C:cytoplasm"/>
    <property type="evidence" value="ECO:0007669"/>
    <property type="project" value="TreeGrafter"/>
</dbReference>
<dbReference type="CDD" id="cd00144">
    <property type="entry name" value="MPP_PPP_family"/>
    <property type="match status" value="1"/>
</dbReference>
<evidence type="ECO:0000313" key="3">
    <source>
        <dbReference type="Proteomes" id="UP000536262"/>
    </source>
</evidence>
<dbReference type="Proteomes" id="UP000536262">
    <property type="component" value="Unassembled WGS sequence"/>
</dbReference>
<evidence type="ECO:0000259" key="1">
    <source>
        <dbReference type="Pfam" id="PF00149"/>
    </source>
</evidence>
<comment type="caution">
    <text evidence="2">The sequence shown here is derived from an EMBL/GenBank/DDBJ whole genome shotgun (WGS) entry which is preliminary data.</text>
</comment>
<organism evidence="2 3">
    <name type="scientific">Aminobacter aganoensis</name>
    <dbReference type="NCBI Taxonomy" id="83264"/>
    <lineage>
        <taxon>Bacteria</taxon>
        <taxon>Pseudomonadati</taxon>
        <taxon>Pseudomonadota</taxon>
        <taxon>Alphaproteobacteria</taxon>
        <taxon>Hyphomicrobiales</taxon>
        <taxon>Phyllobacteriaceae</taxon>
        <taxon>Aminobacter</taxon>
    </lineage>
</organism>
<dbReference type="PANTHER" id="PTHR42850:SF4">
    <property type="entry name" value="ZINC-DEPENDENT ENDOPOLYPHOSPHATASE"/>
    <property type="match status" value="1"/>
</dbReference>
<evidence type="ECO:0000313" key="2">
    <source>
        <dbReference type="EMBL" id="MBB6357337.1"/>
    </source>
</evidence>
<dbReference type="Gene3D" id="3.60.21.10">
    <property type="match status" value="1"/>
</dbReference>
<protein>
    <submittedName>
        <fullName evidence="2">Serine/threonine protein phosphatase 1</fullName>
        <ecNumber evidence="2">3.1.3.16</ecNumber>
    </submittedName>
</protein>
<proteinExistence type="predicted"/>
<dbReference type="GO" id="GO:0110154">
    <property type="term" value="P:RNA decapping"/>
    <property type="evidence" value="ECO:0007669"/>
    <property type="project" value="TreeGrafter"/>
</dbReference>
<keyword evidence="2" id="KW-0378">Hydrolase</keyword>
<dbReference type="PANTHER" id="PTHR42850">
    <property type="entry name" value="METALLOPHOSPHOESTERASE"/>
    <property type="match status" value="1"/>
</dbReference>
<dbReference type="InterPro" id="IPR050126">
    <property type="entry name" value="Ap4A_hydrolase"/>
</dbReference>
<keyword evidence="3" id="KW-1185">Reference proteome</keyword>
<dbReference type="Pfam" id="PF00149">
    <property type="entry name" value="Metallophos"/>
    <property type="match status" value="1"/>
</dbReference>
<dbReference type="GO" id="GO:0008803">
    <property type="term" value="F:bis(5'-nucleosyl)-tetraphosphatase (symmetrical) activity"/>
    <property type="evidence" value="ECO:0007669"/>
    <property type="project" value="TreeGrafter"/>
</dbReference>
<dbReference type="AlphaFoldDB" id="A0A7X0FCY0"/>
<dbReference type="InterPro" id="IPR004843">
    <property type="entry name" value="Calcineurin-like_PHP"/>
</dbReference>
<dbReference type="SUPFAM" id="SSF56300">
    <property type="entry name" value="Metallo-dependent phosphatases"/>
    <property type="match status" value="1"/>
</dbReference>
<dbReference type="GO" id="GO:0004722">
    <property type="term" value="F:protein serine/threonine phosphatase activity"/>
    <property type="evidence" value="ECO:0007669"/>
    <property type="project" value="UniProtKB-EC"/>
</dbReference>
<accession>A0A7X0FCY0</accession>
<reference evidence="2 3" key="1">
    <citation type="submission" date="2020-08" db="EMBL/GenBank/DDBJ databases">
        <title>Genomic Encyclopedia of Type Strains, Phase IV (KMG-IV): sequencing the most valuable type-strain genomes for metagenomic binning, comparative biology and taxonomic classification.</title>
        <authorList>
            <person name="Goeker M."/>
        </authorList>
    </citation>
    <scope>NUCLEOTIDE SEQUENCE [LARGE SCALE GENOMIC DNA]</scope>
    <source>
        <strain evidence="2 3">DSM 7051</strain>
    </source>
</reference>
<dbReference type="EC" id="3.1.3.16" evidence="2"/>
<gene>
    <name evidence="2" type="ORF">GGR00_005159</name>
</gene>
<dbReference type="EMBL" id="JACHOU010000023">
    <property type="protein sequence ID" value="MBB6357337.1"/>
    <property type="molecule type" value="Genomic_DNA"/>
</dbReference>
<feature type="domain" description="Calcineurin-like phosphoesterase" evidence="1">
    <location>
        <begin position="27"/>
        <end position="218"/>
    </location>
</feature>
<dbReference type="InterPro" id="IPR029052">
    <property type="entry name" value="Metallo-depent_PP-like"/>
</dbReference>